<evidence type="ECO:0000313" key="2">
    <source>
        <dbReference type="Ensembl" id="ENSNNAP00000012162.1"/>
    </source>
</evidence>
<reference evidence="2" key="1">
    <citation type="submission" date="2025-08" db="UniProtKB">
        <authorList>
            <consortium name="Ensembl"/>
        </authorList>
    </citation>
    <scope>IDENTIFICATION</scope>
</reference>
<dbReference type="SUPFAM" id="SSF56672">
    <property type="entry name" value="DNA/RNA polymerases"/>
    <property type="match status" value="1"/>
</dbReference>
<keyword evidence="3" id="KW-1185">Reference proteome</keyword>
<dbReference type="OrthoDB" id="416454at2759"/>
<reference evidence="2" key="2">
    <citation type="submission" date="2025-09" db="UniProtKB">
        <authorList>
            <consortium name="Ensembl"/>
        </authorList>
    </citation>
    <scope>IDENTIFICATION</scope>
</reference>
<dbReference type="Ensembl" id="ENSNNAT00000012725.1">
    <property type="protein sequence ID" value="ENSNNAP00000012162.1"/>
    <property type="gene ID" value="ENSNNAG00000008195.1"/>
</dbReference>
<dbReference type="CDD" id="cd01650">
    <property type="entry name" value="RT_nLTR_like"/>
    <property type="match status" value="1"/>
</dbReference>
<dbReference type="PANTHER" id="PTHR33332">
    <property type="entry name" value="REVERSE TRANSCRIPTASE DOMAIN-CONTAINING PROTEIN"/>
    <property type="match status" value="1"/>
</dbReference>
<name>A0A8C6XD58_NAJNA</name>
<dbReference type="InterPro" id="IPR043502">
    <property type="entry name" value="DNA/RNA_pol_sf"/>
</dbReference>
<evidence type="ECO:0000259" key="1">
    <source>
        <dbReference type="PROSITE" id="PS50878"/>
    </source>
</evidence>
<dbReference type="Proteomes" id="UP000694559">
    <property type="component" value="Unplaced"/>
</dbReference>
<dbReference type="GeneTree" id="ENSGT01150000286962"/>
<dbReference type="PROSITE" id="PS50878">
    <property type="entry name" value="RT_POL"/>
    <property type="match status" value="1"/>
</dbReference>
<dbReference type="InterPro" id="IPR000477">
    <property type="entry name" value="RT_dom"/>
</dbReference>
<organism evidence="2 3">
    <name type="scientific">Naja naja</name>
    <name type="common">Indian cobra</name>
    <dbReference type="NCBI Taxonomy" id="35670"/>
    <lineage>
        <taxon>Eukaryota</taxon>
        <taxon>Metazoa</taxon>
        <taxon>Chordata</taxon>
        <taxon>Craniata</taxon>
        <taxon>Vertebrata</taxon>
        <taxon>Euteleostomi</taxon>
        <taxon>Lepidosauria</taxon>
        <taxon>Squamata</taxon>
        <taxon>Bifurcata</taxon>
        <taxon>Unidentata</taxon>
        <taxon>Episquamata</taxon>
        <taxon>Toxicofera</taxon>
        <taxon>Serpentes</taxon>
        <taxon>Colubroidea</taxon>
        <taxon>Elapidae</taxon>
        <taxon>Elapinae</taxon>
        <taxon>Naja</taxon>
    </lineage>
</organism>
<accession>A0A8C6XD58</accession>
<sequence length="351" mass="38949">MSLVDPIWVEFDSVSLDEVDRIMRRLSSTTCLLDPCPSWLVYASREVTRGWLQAVINASLSEGVFPAALKEAVVRPLLKKPALDPTILNNYRPVSNLRFLAKVVESVVVQQLPLFLEETDYLDLYQSGFRPGHSTETALVALVDDLWRAWDRVFLCPGPLDLSAAFNTIDHGILLRRLRGLGVGGTVLRWFSSYLSDRSQSVLTGEQRSSPRPLSCGVPQGSVLSPLLFTIYMKPLGEIIRGFGVRYHQYADDTQLYISTPDQISDALSVMSWCLEAVQTWMGSNRLRLNPAKTEWLFLPASRCSVDVPSLVMGGEVLPPVDRARNLGVLLDAQLSLEEQVGAVARGAFAQ</sequence>
<evidence type="ECO:0000313" key="3">
    <source>
        <dbReference type="Proteomes" id="UP000694559"/>
    </source>
</evidence>
<dbReference type="AlphaFoldDB" id="A0A8C6XD58"/>
<dbReference type="OMA" id="NCIFRCK"/>
<dbReference type="Pfam" id="PF00078">
    <property type="entry name" value="RVT_1"/>
    <property type="match status" value="1"/>
</dbReference>
<proteinExistence type="predicted"/>
<protein>
    <recommendedName>
        <fullName evidence="1">Reverse transcriptase domain-containing protein</fullName>
    </recommendedName>
</protein>
<feature type="domain" description="Reverse transcriptase" evidence="1">
    <location>
        <begin position="58"/>
        <end position="317"/>
    </location>
</feature>